<proteinExistence type="predicted"/>
<evidence type="ECO:0000313" key="2">
    <source>
        <dbReference type="EMBL" id="KAG1775898.1"/>
    </source>
</evidence>
<keyword evidence="3" id="KW-1185">Reference proteome</keyword>
<dbReference type="AlphaFoldDB" id="A0A9P6ZSD8"/>
<dbReference type="Proteomes" id="UP000714275">
    <property type="component" value="Unassembled WGS sequence"/>
</dbReference>
<dbReference type="InterPro" id="IPR010916">
    <property type="entry name" value="TonB_box_CS"/>
</dbReference>
<dbReference type="EMBL" id="JABBWD010000030">
    <property type="protein sequence ID" value="KAG1775898.1"/>
    <property type="molecule type" value="Genomic_DNA"/>
</dbReference>
<dbReference type="OrthoDB" id="3043660at2759"/>
<evidence type="ECO:0000313" key="3">
    <source>
        <dbReference type="Proteomes" id="UP000714275"/>
    </source>
</evidence>
<keyword evidence="1" id="KW-0732">Signal</keyword>
<accession>A0A9P6ZSD8</accession>
<protein>
    <submittedName>
        <fullName evidence="2">Uncharacterized protein</fullName>
    </submittedName>
</protein>
<evidence type="ECO:0000256" key="1">
    <source>
        <dbReference type="SAM" id="SignalP"/>
    </source>
</evidence>
<feature type="signal peptide" evidence="1">
    <location>
        <begin position="1"/>
        <end position="24"/>
    </location>
</feature>
<sequence length="150" mass="16124">MQLSFSTVIATLAAVFAVATPAAAQFCSQATRFGVVNVSPTTLSPGDTFTVTANFTCAAQFGVHPQYTDYYIEVPVNNNGHEPPILLARRTLNASSATPLFDQFTTQLPYAYYFNTSTYVVMLDTTFPQTGTNGSLYSVVGGVETVIQIL</sequence>
<name>A0A9P6ZSD8_9AGAM</name>
<dbReference type="PROSITE" id="PS00430">
    <property type="entry name" value="TONB_DEPENDENT_REC_1"/>
    <property type="match status" value="1"/>
</dbReference>
<organism evidence="2 3">
    <name type="scientific">Suillus placidus</name>
    <dbReference type="NCBI Taxonomy" id="48579"/>
    <lineage>
        <taxon>Eukaryota</taxon>
        <taxon>Fungi</taxon>
        <taxon>Dikarya</taxon>
        <taxon>Basidiomycota</taxon>
        <taxon>Agaricomycotina</taxon>
        <taxon>Agaricomycetes</taxon>
        <taxon>Agaricomycetidae</taxon>
        <taxon>Boletales</taxon>
        <taxon>Suillineae</taxon>
        <taxon>Suillaceae</taxon>
        <taxon>Suillus</taxon>
    </lineage>
</organism>
<gene>
    <name evidence="2" type="ORF">EV702DRAFT_1113544</name>
</gene>
<feature type="chain" id="PRO_5040253043" evidence="1">
    <location>
        <begin position="25"/>
        <end position="150"/>
    </location>
</feature>
<reference evidence="2" key="1">
    <citation type="journal article" date="2020" name="New Phytol.">
        <title>Comparative genomics reveals dynamic genome evolution in host specialist ectomycorrhizal fungi.</title>
        <authorList>
            <person name="Lofgren L.A."/>
            <person name="Nguyen N.H."/>
            <person name="Vilgalys R."/>
            <person name="Ruytinx J."/>
            <person name="Liao H.L."/>
            <person name="Branco S."/>
            <person name="Kuo A."/>
            <person name="LaButti K."/>
            <person name="Lipzen A."/>
            <person name="Andreopoulos W."/>
            <person name="Pangilinan J."/>
            <person name="Riley R."/>
            <person name="Hundley H."/>
            <person name="Na H."/>
            <person name="Barry K."/>
            <person name="Grigoriev I.V."/>
            <person name="Stajich J.E."/>
            <person name="Kennedy P.G."/>
        </authorList>
    </citation>
    <scope>NUCLEOTIDE SEQUENCE</scope>
    <source>
        <strain evidence="2">DOB743</strain>
    </source>
</reference>
<comment type="caution">
    <text evidence="2">The sequence shown here is derived from an EMBL/GenBank/DDBJ whole genome shotgun (WGS) entry which is preliminary data.</text>
</comment>